<dbReference type="STRING" id="289003.SAMN05216190_14225"/>
<name>A0A1I5WQK9_9PSED</name>
<gene>
    <name evidence="2" type="ORF">SAMN05216190_14225</name>
</gene>
<evidence type="ECO:0008006" key="4">
    <source>
        <dbReference type="Google" id="ProtNLM"/>
    </source>
</evidence>
<accession>A0A1I5WQK9</accession>
<feature type="signal peptide" evidence="1">
    <location>
        <begin position="1"/>
        <end position="24"/>
    </location>
</feature>
<dbReference type="EMBL" id="FOWX01000042">
    <property type="protein sequence ID" value="SFQ21867.1"/>
    <property type="molecule type" value="Genomic_DNA"/>
</dbReference>
<feature type="chain" id="PRO_5011613243" description="DUF1329 domain-containing protein" evidence="1">
    <location>
        <begin position="25"/>
        <end position="104"/>
    </location>
</feature>
<proteinExistence type="predicted"/>
<sequence length="104" mass="10911">MNKNNIPVKFIVLGFSLIASSVMAALPQAEADRLGAELTPQGAQKEGNASGTIPAWIGGLAVNAGAVERGFMSNPIADDKPLLSLPQPTMNNTRPVCPLVRLRC</sequence>
<dbReference type="Proteomes" id="UP000198784">
    <property type="component" value="Unassembled WGS sequence"/>
</dbReference>
<dbReference type="AlphaFoldDB" id="A0A1I5WQK9"/>
<reference evidence="3" key="1">
    <citation type="submission" date="2016-10" db="EMBL/GenBank/DDBJ databases">
        <authorList>
            <person name="Varghese N."/>
            <person name="Submissions S."/>
        </authorList>
    </citation>
    <scope>NUCLEOTIDE SEQUENCE [LARGE SCALE GENOMIC DNA]</scope>
    <source>
        <strain evidence="3">DSM 17834</strain>
    </source>
</reference>
<protein>
    <recommendedName>
        <fullName evidence="4">DUF1329 domain-containing protein</fullName>
    </recommendedName>
</protein>
<keyword evidence="1" id="KW-0732">Signal</keyword>
<evidence type="ECO:0000313" key="2">
    <source>
        <dbReference type="EMBL" id="SFQ21867.1"/>
    </source>
</evidence>
<keyword evidence="3" id="KW-1185">Reference proteome</keyword>
<organism evidence="2 3">
    <name type="scientific">Pseudomonas borbori</name>
    <dbReference type="NCBI Taxonomy" id="289003"/>
    <lineage>
        <taxon>Bacteria</taxon>
        <taxon>Pseudomonadati</taxon>
        <taxon>Pseudomonadota</taxon>
        <taxon>Gammaproteobacteria</taxon>
        <taxon>Pseudomonadales</taxon>
        <taxon>Pseudomonadaceae</taxon>
        <taxon>Pseudomonas</taxon>
    </lineage>
</organism>
<evidence type="ECO:0000313" key="3">
    <source>
        <dbReference type="Proteomes" id="UP000198784"/>
    </source>
</evidence>
<evidence type="ECO:0000256" key="1">
    <source>
        <dbReference type="SAM" id="SignalP"/>
    </source>
</evidence>